<reference evidence="7" key="1">
    <citation type="journal article" date="2015" name="BMC Genomics">
        <title>Genomic and transcriptomic analysis of the endophytic fungus Pestalotiopsis fici reveals its lifestyle and high potential for synthesis of natural products.</title>
        <authorList>
            <person name="Wang X."/>
            <person name="Zhang X."/>
            <person name="Liu L."/>
            <person name="Xiang M."/>
            <person name="Wang W."/>
            <person name="Sun X."/>
            <person name="Che Y."/>
            <person name="Guo L."/>
            <person name="Liu G."/>
            <person name="Guo L."/>
            <person name="Wang C."/>
            <person name="Yin W.B."/>
            <person name="Stadler M."/>
            <person name="Zhang X."/>
            <person name="Liu X."/>
        </authorList>
    </citation>
    <scope>NUCLEOTIDE SEQUENCE [LARGE SCALE GENOMIC DNA]</scope>
    <source>
        <strain evidence="7">W106-1 / CGMCC3.15140</strain>
    </source>
</reference>
<feature type="repeat" description="ANK" evidence="3">
    <location>
        <begin position="952"/>
        <end position="984"/>
    </location>
</feature>
<evidence type="ECO:0000256" key="2">
    <source>
        <dbReference type="ARBA" id="ARBA00023043"/>
    </source>
</evidence>
<dbReference type="RefSeq" id="XP_007829044.1">
    <property type="nucleotide sequence ID" value="XM_007830853.1"/>
</dbReference>
<evidence type="ECO:0000313" key="6">
    <source>
        <dbReference type="EMBL" id="ETS84247.1"/>
    </source>
</evidence>
<evidence type="ECO:0000256" key="4">
    <source>
        <dbReference type="SAM" id="MobiDB-lite"/>
    </source>
</evidence>
<dbReference type="InParanoid" id="W3XFR7"/>
<dbReference type="InterPro" id="IPR002110">
    <property type="entry name" value="Ankyrin_rpt"/>
</dbReference>
<dbReference type="KEGG" id="pfy:PFICI_02272"/>
<gene>
    <name evidence="6" type="ORF">PFICI_02272</name>
</gene>
<keyword evidence="2 3" id="KW-0040">ANK repeat</keyword>
<feature type="repeat" description="ANK" evidence="3">
    <location>
        <begin position="679"/>
        <end position="711"/>
    </location>
</feature>
<dbReference type="Gene3D" id="3.40.50.300">
    <property type="entry name" value="P-loop containing nucleotide triphosphate hydrolases"/>
    <property type="match status" value="1"/>
</dbReference>
<keyword evidence="1" id="KW-0677">Repeat</keyword>
<dbReference type="PROSITE" id="PS50088">
    <property type="entry name" value="ANK_REPEAT"/>
    <property type="match status" value="8"/>
</dbReference>
<feature type="repeat" description="ANK" evidence="3">
    <location>
        <begin position="921"/>
        <end position="951"/>
    </location>
</feature>
<dbReference type="Pfam" id="PF12796">
    <property type="entry name" value="Ank_2"/>
    <property type="match status" value="3"/>
</dbReference>
<dbReference type="PRINTS" id="PR01415">
    <property type="entry name" value="ANKYRIN"/>
</dbReference>
<dbReference type="InterPro" id="IPR056884">
    <property type="entry name" value="NPHP3-like_N"/>
</dbReference>
<dbReference type="STRING" id="1229662.W3XFR7"/>
<dbReference type="Gene3D" id="1.25.40.20">
    <property type="entry name" value="Ankyrin repeat-containing domain"/>
    <property type="match status" value="3"/>
</dbReference>
<dbReference type="Pfam" id="PF24883">
    <property type="entry name" value="NPHP3_N"/>
    <property type="match status" value="1"/>
</dbReference>
<feature type="repeat" description="ANK" evidence="3">
    <location>
        <begin position="887"/>
        <end position="920"/>
    </location>
</feature>
<sequence>MFRRDQVLEFGQTSTQFHGSGIQNHNGRLHAGRDIIINSATPKADESRDDLHRQEVLRSLRFEQMGSRQQSIKRAHAQTCQWFFETREYKSWLDTNKSQEHGGFLWIKGKPGVGKSTLMKVALDHTSQTFHGGDSCIISFFFNARGNDLERSTTGLYRALLFQLLKARPDSQIVLDTIEGGLQWSIESIKQTFERALKKLDHQQQLICFIDALDECKEQEIRELVSWLDELSCDHPLHACLATRHFPNITIRKGLQINLESRQEHIQDICCYVRDKLYFKDDRRLATRIRVELQTKASGIFMWVVLVIDMLNREYDSGQKHKILEKIRELPYDLHELFRDIFTRGPGPSQGLLLCLQWILFAKYPLTPRQLYLAIISGTEPNYLVRCHSKEISDDDVERYILNASRGLAEITKSWRWTVQFVHESIKDFLVKENGIGTIWADLKTSLEGQSQEALKRCCLQYQTTVYALLRQTVSIALLRRLLPEIVEHRKVISRKYPFLEYANDGVLFHADQAERHKIKQDAFLRQFSTEAWSKLQDVFEVRGARWYWPNVSLLYVLTRKDYSALIRASSLHSCFDVEGGPYGSPVFVALATKNFAALESLLEVFVKRRTFDNMSCRDQIQLVRLDYDKMAKNNFRDFVFSRTRGVVSHLAEFGCSGILEIYFSTSIYLSDPDSKDEDGWTPLSYAARTGDVATVRLLVDRHACVNNRTGKGWMPLHLASLKGHLEAAKLLIDRGAEVDMPTRDGKTPLYWARKKKNLDLEKLLMGHGAVLEQVAIHDGTPPYETVAKDEPPLYGTRPKAPLKFTKTSINDDAKFRNTTTDRSMIIHLSRDQLETIKLILEGAADANTRYNDDGSTILCSVSRYGYTEIAKRLLDRGADINATGNQKKTPLHWSISPYRNLETVRLLLDRGANVNALGDHTETPLHLAAWNMAIVRLLLDRGANVNALGDLAETPLHKAARYGHTETIILLIDRGADVNAKALDGKTVLHDAAESGSMAIVKLLLDRGADADAKSMAGMTPLQLATLKGHRKAMNILRNHDPHTMDSSSNEEVSSDDEISSSDEEVSLPDEEVSSSDEEVSSTNEGVPKVSTSVETENIHGVKRRRLTRDQYAPV</sequence>
<feature type="repeat" description="ANK" evidence="3">
    <location>
        <begin position="985"/>
        <end position="1017"/>
    </location>
</feature>
<dbReference type="SMART" id="SM00248">
    <property type="entry name" value="ANK"/>
    <property type="match status" value="9"/>
</dbReference>
<feature type="repeat" description="ANK" evidence="3">
    <location>
        <begin position="854"/>
        <end position="886"/>
    </location>
</feature>
<dbReference type="Proteomes" id="UP000030651">
    <property type="component" value="Unassembled WGS sequence"/>
</dbReference>
<keyword evidence="7" id="KW-1185">Reference proteome</keyword>
<proteinExistence type="predicted"/>
<evidence type="ECO:0000259" key="5">
    <source>
        <dbReference type="Pfam" id="PF24883"/>
    </source>
</evidence>
<dbReference type="eggNOG" id="KOG4177">
    <property type="taxonomic scope" value="Eukaryota"/>
</dbReference>
<dbReference type="Pfam" id="PF00023">
    <property type="entry name" value="Ank"/>
    <property type="match status" value="1"/>
</dbReference>
<dbReference type="PROSITE" id="PS50297">
    <property type="entry name" value="ANK_REP_REGION"/>
    <property type="match status" value="7"/>
</dbReference>
<dbReference type="PANTHER" id="PTHR24171">
    <property type="entry name" value="ANKYRIN REPEAT DOMAIN-CONTAINING PROTEIN 39-RELATED"/>
    <property type="match status" value="1"/>
</dbReference>
<organism evidence="6 7">
    <name type="scientific">Pestalotiopsis fici (strain W106-1 / CGMCC3.15140)</name>
    <dbReference type="NCBI Taxonomy" id="1229662"/>
    <lineage>
        <taxon>Eukaryota</taxon>
        <taxon>Fungi</taxon>
        <taxon>Dikarya</taxon>
        <taxon>Ascomycota</taxon>
        <taxon>Pezizomycotina</taxon>
        <taxon>Sordariomycetes</taxon>
        <taxon>Xylariomycetidae</taxon>
        <taxon>Amphisphaeriales</taxon>
        <taxon>Sporocadaceae</taxon>
        <taxon>Pestalotiopsis</taxon>
    </lineage>
</organism>
<evidence type="ECO:0000313" key="7">
    <source>
        <dbReference type="Proteomes" id="UP000030651"/>
    </source>
</evidence>
<feature type="compositionally biased region" description="Acidic residues" evidence="4">
    <location>
        <begin position="1054"/>
        <end position="1081"/>
    </location>
</feature>
<evidence type="ECO:0000256" key="1">
    <source>
        <dbReference type="ARBA" id="ARBA00022737"/>
    </source>
</evidence>
<feature type="domain" description="Nephrocystin 3-like N-terminal" evidence="5">
    <location>
        <begin position="78"/>
        <end position="240"/>
    </location>
</feature>
<accession>W3XFR7</accession>
<dbReference type="InterPro" id="IPR027417">
    <property type="entry name" value="P-loop_NTPase"/>
</dbReference>
<dbReference type="OMA" id="WEWRESE"/>
<feature type="repeat" description="ANK" evidence="3">
    <location>
        <begin position="745"/>
        <end position="770"/>
    </location>
</feature>
<dbReference type="EMBL" id="KI912110">
    <property type="protein sequence ID" value="ETS84247.1"/>
    <property type="molecule type" value="Genomic_DNA"/>
</dbReference>
<evidence type="ECO:0000256" key="3">
    <source>
        <dbReference type="PROSITE-ProRule" id="PRU00023"/>
    </source>
</evidence>
<name>W3XFR7_PESFW</name>
<protein>
    <recommendedName>
        <fullName evidence="5">Nephrocystin 3-like N-terminal domain-containing protein</fullName>
    </recommendedName>
</protein>
<dbReference type="GeneID" id="19267285"/>
<feature type="region of interest" description="Disordered" evidence="4">
    <location>
        <begin position="1041"/>
        <end position="1116"/>
    </location>
</feature>
<feature type="repeat" description="ANK" evidence="3">
    <location>
        <begin position="712"/>
        <end position="744"/>
    </location>
</feature>
<dbReference type="SUPFAM" id="SSF48403">
    <property type="entry name" value="Ankyrin repeat"/>
    <property type="match status" value="1"/>
</dbReference>
<dbReference type="AlphaFoldDB" id="W3XFR7"/>
<dbReference type="HOGENOM" id="CLU_000288_34_14_1"/>
<dbReference type="InterPro" id="IPR036770">
    <property type="entry name" value="Ankyrin_rpt-contain_sf"/>
</dbReference>
<dbReference type="OrthoDB" id="194358at2759"/>
<dbReference type="SUPFAM" id="SSF52540">
    <property type="entry name" value="P-loop containing nucleoside triphosphate hydrolases"/>
    <property type="match status" value="1"/>
</dbReference>